<dbReference type="SMART" id="SM00195">
    <property type="entry name" value="DSPc"/>
    <property type="match status" value="1"/>
</dbReference>
<protein>
    <recommendedName>
        <fullName evidence="2">protein-tyrosine-phosphatase</fullName>
        <ecNumber evidence="2">3.1.3.48</ecNumber>
    </recommendedName>
</protein>
<name>A0ABY8ELK3_MALFU</name>
<evidence type="ECO:0000256" key="5">
    <source>
        <dbReference type="SAM" id="MobiDB-lite"/>
    </source>
</evidence>
<dbReference type="SUPFAM" id="SSF52799">
    <property type="entry name" value="(Phosphotyrosine protein) phosphatases II"/>
    <property type="match status" value="1"/>
</dbReference>
<reference evidence="8 9" key="1">
    <citation type="journal article" date="2020" name="Elife">
        <title>Loss of centromere function drives karyotype evolution in closely related Malassezia species.</title>
        <authorList>
            <person name="Sankaranarayanan S.R."/>
            <person name="Ianiri G."/>
            <person name="Coelho M.A."/>
            <person name="Reza M.H."/>
            <person name="Thimmappa B.C."/>
            <person name="Ganguly P."/>
            <person name="Vadnala R.N."/>
            <person name="Sun S."/>
            <person name="Siddharthan R."/>
            <person name="Tellgren-Roth C."/>
            <person name="Dawson T.L."/>
            <person name="Heitman J."/>
            <person name="Sanyal K."/>
        </authorList>
    </citation>
    <scope>NUCLEOTIDE SEQUENCE [LARGE SCALE GENOMIC DNA]</scope>
    <source>
        <strain evidence="8">CBS14141</strain>
    </source>
</reference>
<dbReference type="PANTHER" id="PTHR10159">
    <property type="entry name" value="DUAL SPECIFICITY PROTEIN PHOSPHATASE"/>
    <property type="match status" value="1"/>
</dbReference>
<sequence>MHGPVRPRGALTPHAGLSDPLIATPAGAVGSQRVACEITGRELLQRIQHADPWVVPGATPAPGWVPAPTSNTHARRDGPPMGAATIPRFVAHDDSPVLILDTRPSHIFAGYNSNHSGTDTDASVTAGHLRGSINLQVPTLLLRRTRRLLGGSPAALPNDFSLAAYINTAAGAERLEQVRTRRYAQLGEHIVQHPHFDALFDVYWFMDVVVLFEESDATPAAAAQRPDSSSYAGHLLLQLLEALQESRAELARNDALLLDERRGLFYVRGGLHAVRQTEGSAAFFSSTAHADSHATPEVPSSPRSAPPYVSSSVPPLRRPKPLSLPDAALDARRGSRPSLPRLDTRLSEPVAPRAESAAPRHSLRPLDLTSVAPDTAPLSARCGGAMCGTPPTARGSDAEFVVSTVIPGFLYFGPNITCSTDVETLRALGVQAVLNTAVEIDDGGAEELALRTHFAKYLRIPLRDVVEQPHVQQSLAQACDFLDRAWLYSCPTYVHCRAGKSRSAMIVIAYLIHAHRWTLQQAYAHVVAQREQISPNIGFLAELMHFERSTLGATHGSTPVASPAAEPRPEVVASSLLRRSVSLTPYRHSVATGVEARAASPPRSAPDTPRDAHAELRGTDGRYRVFRAALDQRAGAGKRSSIAALGSPHAPPTPPKQEL</sequence>
<comment type="similarity">
    <text evidence="1">Belongs to the protein-tyrosine phosphatase family. Non-receptor class dual specificity subfamily.</text>
</comment>
<evidence type="ECO:0000256" key="3">
    <source>
        <dbReference type="ARBA" id="ARBA00022801"/>
    </source>
</evidence>
<dbReference type="PANTHER" id="PTHR10159:SF530">
    <property type="entry name" value="DUAL SPECIFICITY PROTEIN PHOSPHATASE DDB_G0271350-RELATED"/>
    <property type="match status" value="1"/>
</dbReference>
<feature type="region of interest" description="Disordered" evidence="5">
    <location>
        <begin position="634"/>
        <end position="659"/>
    </location>
</feature>
<feature type="compositionally biased region" description="Low complexity" evidence="5">
    <location>
        <begin position="298"/>
        <end position="325"/>
    </location>
</feature>
<proteinExistence type="inferred from homology"/>
<dbReference type="Gene3D" id="3.40.250.10">
    <property type="entry name" value="Rhodanese-like domain"/>
    <property type="match status" value="1"/>
</dbReference>
<feature type="compositionally biased region" description="Pro residues" evidence="5">
    <location>
        <begin position="649"/>
        <end position="659"/>
    </location>
</feature>
<evidence type="ECO:0000259" key="7">
    <source>
        <dbReference type="PROSITE" id="PS50056"/>
    </source>
</evidence>
<dbReference type="PROSITE" id="PS50054">
    <property type="entry name" value="TYR_PHOSPHATASE_DUAL"/>
    <property type="match status" value="1"/>
</dbReference>
<keyword evidence="9" id="KW-1185">Reference proteome</keyword>
<organism evidence="8 9">
    <name type="scientific">Malassezia furfur</name>
    <name type="common">Pityriasis versicolor infection agent</name>
    <name type="synonym">Pityrosporum furfur</name>
    <dbReference type="NCBI Taxonomy" id="55194"/>
    <lineage>
        <taxon>Eukaryota</taxon>
        <taxon>Fungi</taxon>
        <taxon>Dikarya</taxon>
        <taxon>Basidiomycota</taxon>
        <taxon>Ustilaginomycotina</taxon>
        <taxon>Malasseziomycetes</taxon>
        <taxon>Malasseziales</taxon>
        <taxon>Malasseziaceae</taxon>
        <taxon>Malassezia</taxon>
    </lineage>
</organism>
<feature type="compositionally biased region" description="Basic and acidic residues" evidence="5">
    <location>
        <begin position="608"/>
        <end position="622"/>
    </location>
</feature>
<dbReference type="InterPro" id="IPR029021">
    <property type="entry name" value="Prot-tyrosine_phosphatase-like"/>
</dbReference>
<dbReference type="CDD" id="cd14498">
    <property type="entry name" value="DSP"/>
    <property type="match status" value="1"/>
</dbReference>
<dbReference type="InterPro" id="IPR000387">
    <property type="entry name" value="Tyr_Pase_dom"/>
</dbReference>
<dbReference type="Proteomes" id="UP000818624">
    <property type="component" value="Chromosome 1"/>
</dbReference>
<evidence type="ECO:0000256" key="1">
    <source>
        <dbReference type="ARBA" id="ARBA00008601"/>
    </source>
</evidence>
<feature type="region of interest" description="Disordered" evidence="5">
    <location>
        <begin position="285"/>
        <end position="361"/>
    </location>
</feature>
<dbReference type="Pfam" id="PF00782">
    <property type="entry name" value="DSPc"/>
    <property type="match status" value="1"/>
</dbReference>
<dbReference type="InterPro" id="IPR036873">
    <property type="entry name" value="Rhodanese-like_dom_sf"/>
</dbReference>
<evidence type="ECO:0000313" key="8">
    <source>
        <dbReference type="EMBL" id="WFD46439.1"/>
    </source>
</evidence>
<dbReference type="InterPro" id="IPR000340">
    <property type="entry name" value="Dual-sp_phosphatase_cat-dom"/>
</dbReference>
<feature type="region of interest" description="Disordered" evidence="5">
    <location>
        <begin position="592"/>
        <end position="622"/>
    </location>
</feature>
<gene>
    <name evidence="8" type="ORF">GLX27_001074</name>
</gene>
<accession>A0ABY8ELK3</accession>
<dbReference type="InterPro" id="IPR016130">
    <property type="entry name" value="Tyr_Pase_AS"/>
</dbReference>
<dbReference type="EC" id="3.1.3.48" evidence="2"/>
<dbReference type="PROSITE" id="PS50056">
    <property type="entry name" value="TYR_PHOSPHATASE_2"/>
    <property type="match status" value="1"/>
</dbReference>
<evidence type="ECO:0000256" key="2">
    <source>
        <dbReference type="ARBA" id="ARBA00013064"/>
    </source>
</evidence>
<feature type="compositionally biased region" description="Low complexity" evidence="5">
    <location>
        <begin position="596"/>
        <end position="607"/>
    </location>
</feature>
<evidence type="ECO:0000259" key="6">
    <source>
        <dbReference type="PROSITE" id="PS50054"/>
    </source>
</evidence>
<feature type="domain" description="Tyrosine specific protein phosphatases" evidence="7">
    <location>
        <begin position="491"/>
        <end position="530"/>
    </location>
</feature>
<dbReference type="Gene3D" id="3.90.190.10">
    <property type="entry name" value="Protein tyrosine phosphatase superfamily"/>
    <property type="match status" value="1"/>
</dbReference>
<keyword evidence="3" id="KW-0378">Hydrolase</keyword>
<feature type="domain" description="Tyrosine-protein phosphatase" evidence="6">
    <location>
        <begin position="399"/>
        <end position="552"/>
    </location>
</feature>
<dbReference type="PROSITE" id="PS00383">
    <property type="entry name" value="TYR_PHOSPHATASE_1"/>
    <property type="match status" value="1"/>
</dbReference>
<dbReference type="EMBL" id="CP046234">
    <property type="protein sequence ID" value="WFD46439.1"/>
    <property type="molecule type" value="Genomic_DNA"/>
</dbReference>
<evidence type="ECO:0000256" key="4">
    <source>
        <dbReference type="ARBA" id="ARBA00022912"/>
    </source>
</evidence>
<dbReference type="SUPFAM" id="SSF52821">
    <property type="entry name" value="Rhodanese/Cell cycle control phosphatase"/>
    <property type="match status" value="1"/>
</dbReference>
<evidence type="ECO:0000313" key="9">
    <source>
        <dbReference type="Proteomes" id="UP000818624"/>
    </source>
</evidence>
<keyword evidence="4" id="KW-0904">Protein phosphatase</keyword>
<dbReference type="InterPro" id="IPR020422">
    <property type="entry name" value="TYR_PHOSPHATASE_DUAL_dom"/>
</dbReference>